<sequence length="151" mass="17283">MYSIIIDNGSLNLLDKFIEENEVIHKKEVDDIVGRLYTIGKRSGAREGFFKLFEGGIGDGVCALYDIPRSKLRLYCIRYGSTLIIAGDGAVKPKGIRALQEDERLKEANYLLRRVSKAIKDKMLLNEIKFCNNSYDFKGELDFEIDCYEKK</sequence>
<accession>A0A644VTI9</accession>
<gene>
    <name evidence="1" type="ORF">SDC9_40890</name>
</gene>
<comment type="caution">
    <text evidence="1">The sequence shown here is derived from an EMBL/GenBank/DDBJ whole genome shotgun (WGS) entry which is preliminary data.</text>
</comment>
<organism evidence="1">
    <name type="scientific">bioreactor metagenome</name>
    <dbReference type="NCBI Taxonomy" id="1076179"/>
    <lineage>
        <taxon>unclassified sequences</taxon>
        <taxon>metagenomes</taxon>
        <taxon>ecological metagenomes</taxon>
    </lineage>
</organism>
<proteinExistence type="predicted"/>
<reference evidence="1" key="1">
    <citation type="submission" date="2019-08" db="EMBL/GenBank/DDBJ databases">
        <authorList>
            <person name="Kucharzyk K."/>
            <person name="Murdoch R.W."/>
            <person name="Higgins S."/>
            <person name="Loffler F."/>
        </authorList>
    </citation>
    <scope>NUCLEOTIDE SEQUENCE</scope>
</reference>
<name>A0A644VTI9_9ZZZZ</name>
<dbReference type="AlphaFoldDB" id="A0A644VTI9"/>
<dbReference type="EMBL" id="VSSQ01000439">
    <property type="protein sequence ID" value="MPL94735.1"/>
    <property type="molecule type" value="Genomic_DNA"/>
</dbReference>
<evidence type="ECO:0000313" key="1">
    <source>
        <dbReference type="EMBL" id="MPL94735.1"/>
    </source>
</evidence>
<protein>
    <submittedName>
        <fullName evidence="1">Uncharacterized protein</fullName>
    </submittedName>
</protein>